<sequence>MNKKVIGLMILAVFFLALTLSGAQIETEWTVTVRKDEMTGEETRYVLSPLVLPVSPVGLRYRSIKAGLGVGYAGEDEWVYIWFNQIPIFDDTEFKGDYEIINTKIKWNEKVEDVQLYREWASDVVYFLDSENVVSKIMNSDMMLLELNLDGERVYFQFPLEGAHKAINELYKKFPREEEEKLGSLWTINVSKDVMTGEETWYASSPEVSPVSPVGLLYRGIKAVLGVGYDGEDEWVYIQFNFPPILDDTEFKGDYEIINTRIKWDDEIEGVQLYNDGLASDVIYFSDNKKVVSKIINSDTMLLELILFGEGNVYFQFPLVGAAEAINELYKKFPSEVEE</sequence>
<evidence type="ECO:0000313" key="2">
    <source>
        <dbReference type="Proteomes" id="UP000236199"/>
    </source>
</evidence>
<comment type="caution">
    <text evidence="1">The sequence shown here is derived from an EMBL/GenBank/DDBJ whole genome shotgun (WGS) entry which is preliminary data.</text>
</comment>
<dbReference type="Proteomes" id="UP000236199">
    <property type="component" value="Unassembled WGS sequence"/>
</dbReference>
<organism evidence="1 2">
    <name type="scientific">Petrotoga miotherma DSM 10691</name>
    <dbReference type="NCBI Taxonomy" id="1434326"/>
    <lineage>
        <taxon>Bacteria</taxon>
        <taxon>Thermotogati</taxon>
        <taxon>Thermotogota</taxon>
        <taxon>Thermotogae</taxon>
        <taxon>Petrotogales</taxon>
        <taxon>Petrotogaceae</taxon>
        <taxon>Petrotoga</taxon>
    </lineage>
</organism>
<dbReference type="OrthoDB" id="45522at2"/>
<proteinExistence type="predicted"/>
<dbReference type="EMBL" id="AZRM01000023">
    <property type="protein sequence ID" value="PNS00547.1"/>
    <property type="molecule type" value="Genomic_DNA"/>
</dbReference>
<dbReference type="AlphaFoldDB" id="A0A2K1PD11"/>
<gene>
    <name evidence="1" type="ORF">X928_04845</name>
</gene>
<protein>
    <submittedName>
        <fullName evidence="1">Uncharacterized protein</fullName>
    </submittedName>
</protein>
<dbReference type="RefSeq" id="WP_103078706.1">
    <property type="nucleotide sequence ID" value="NZ_AZRM01000023.1"/>
</dbReference>
<accession>A0A2K1PD11</accession>
<reference evidence="1 2" key="1">
    <citation type="submission" date="2013-12" db="EMBL/GenBank/DDBJ databases">
        <title>Comparative genomics of Petrotoga isolates.</title>
        <authorList>
            <person name="Nesbo C.L."/>
            <person name="Charchuk R."/>
            <person name="Chow K."/>
        </authorList>
    </citation>
    <scope>NUCLEOTIDE SEQUENCE [LARGE SCALE GENOMIC DNA]</scope>
    <source>
        <strain evidence="1 2">DSM 10691</strain>
    </source>
</reference>
<evidence type="ECO:0000313" key="1">
    <source>
        <dbReference type="EMBL" id="PNS00547.1"/>
    </source>
</evidence>
<name>A0A2K1PD11_9BACT</name>
<keyword evidence="2" id="KW-1185">Reference proteome</keyword>